<dbReference type="PROSITE" id="PS00409">
    <property type="entry name" value="PROKAR_NTER_METHYL"/>
    <property type="match status" value="1"/>
</dbReference>
<keyword evidence="2" id="KW-0178">Competence</keyword>
<dbReference type="SUPFAM" id="SSF54523">
    <property type="entry name" value="Pili subunits"/>
    <property type="match status" value="1"/>
</dbReference>
<keyword evidence="3" id="KW-0472">Membrane</keyword>
<dbReference type="GO" id="GO:0009986">
    <property type="term" value="C:cell surface"/>
    <property type="evidence" value="ECO:0007669"/>
    <property type="project" value="UniProtKB-SubCell"/>
</dbReference>
<dbReference type="AlphaFoldDB" id="A0A417YTY6"/>
<dbReference type="EMBL" id="QWEG01000006">
    <property type="protein sequence ID" value="RHW40641.1"/>
    <property type="molecule type" value="Genomic_DNA"/>
</dbReference>
<sequence>MFKSLKKKMKDQRGLTLIELLAVIVILGIIAAIAIPAIGGLISKTKDDAKVSEALQIISAAKLAHASNATVQEWDQVALADMVENVKDPDGFTVKYSPTTKKYSIVGHHSAAIIDSGYTATTEVTETELLNYSGN</sequence>
<evidence type="ECO:0000313" key="5">
    <source>
        <dbReference type="Proteomes" id="UP000284416"/>
    </source>
</evidence>
<protein>
    <submittedName>
        <fullName evidence="4">Prepilin-type N-terminal cleavage/methylation domain-containing protein</fullName>
    </submittedName>
</protein>
<dbReference type="Gene3D" id="3.30.700.10">
    <property type="entry name" value="Glycoprotein, Type 4 Pilin"/>
    <property type="match status" value="1"/>
</dbReference>
<dbReference type="NCBIfam" id="TIGR02532">
    <property type="entry name" value="IV_pilin_GFxxxE"/>
    <property type="match status" value="1"/>
</dbReference>
<dbReference type="RefSeq" id="WP_118920758.1">
    <property type="nucleotide sequence ID" value="NZ_QWEG01000006.1"/>
</dbReference>
<dbReference type="InterPro" id="IPR012902">
    <property type="entry name" value="N_methyl_site"/>
</dbReference>
<name>A0A417YTY6_9BACI</name>
<dbReference type="Proteomes" id="UP000284416">
    <property type="component" value="Unassembled WGS sequence"/>
</dbReference>
<accession>A0A417YTY6</accession>
<evidence type="ECO:0000256" key="1">
    <source>
        <dbReference type="ARBA" id="ARBA00004241"/>
    </source>
</evidence>
<dbReference type="InterPro" id="IPR045584">
    <property type="entry name" value="Pilin-like"/>
</dbReference>
<evidence type="ECO:0000256" key="2">
    <source>
        <dbReference type="ARBA" id="ARBA00023287"/>
    </source>
</evidence>
<proteinExistence type="predicted"/>
<comment type="subcellular location">
    <subcellularLocation>
        <location evidence="1">Cell surface</location>
    </subcellularLocation>
</comment>
<dbReference type="Pfam" id="PF07963">
    <property type="entry name" value="N_methyl"/>
    <property type="match status" value="1"/>
</dbReference>
<keyword evidence="3" id="KW-0812">Transmembrane</keyword>
<comment type="caution">
    <text evidence="4">The sequence shown here is derived from an EMBL/GenBank/DDBJ whole genome shotgun (WGS) entry which is preliminary data.</text>
</comment>
<keyword evidence="3" id="KW-1133">Transmembrane helix</keyword>
<gene>
    <name evidence="4" type="ORF">D1B31_10605</name>
</gene>
<reference evidence="4 5" key="1">
    <citation type="journal article" date="2017" name="Int. J. Syst. Evol. Microbiol.">
        <title>Bacillus notoginsengisoli sp. nov., a novel bacterium isolated from the rhizosphere of Panax notoginseng.</title>
        <authorList>
            <person name="Zhang M.Y."/>
            <person name="Cheng J."/>
            <person name="Cai Y."/>
            <person name="Zhang T.Y."/>
            <person name="Wu Y.Y."/>
            <person name="Manikprabhu D."/>
            <person name="Li W.J."/>
            <person name="Zhang Y.X."/>
        </authorList>
    </citation>
    <scope>NUCLEOTIDE SEQUENCE [LARGE SCALE GENOMIC DNA]</scope>
    <source>
        <strain evidence="4 5">JCM 30743</strain>
    </source>
</reference>
<organism evidence="4 5">
    <name type="scientific">Neobacillus notoginsengisoli</name>
    <dbReference type="NCBI Taxonomy" id="1578198"/>
    <lineage>
        <taxon>Bacteria</taxon>
        <taxon>Bacillati</taxon>
        <taxon>Bacillota</taxon>
        <taxon>Bacilli</taxon>
        <taxon>Bacillales</taxon>
        <taxon>Bacillaceae</taxon>
        <taxon>Neobacillus</taxon>
    </lineage>
</organism>
<evidence type="ECO:0000313" key="4">
    <source>
        <dbReference type="EMBL" id="RHW40641.1"/>
    </source>
</evidence>
<evidence type="ECO:0000256" key="3">
    <source>
        <dbReference type="SAM" id="Phobius"/>
    </source>
</evidence>
<dbReference type="OrthoDB" id="2937119at2"/>
<feature type="transmembrane region" description="Helical" evidence="3">
    <location>
        <begin position="20"/>
        <end position="42"/>
    </location>
</feature>
<keyword evidence="5" id="KW-1185">Reference proteome</keyword>
<dbReference type="GO" id="GO:0030420">
    <property type="term" value="P:establishment of competence for transformation"/>
    <property type="evidence" value="ECO:0007669"/>
    <property type="project" value="UniProtKB-KW"/>
</dbReference>